<dbReference type="AlphaFoldDB" id="A0A417YNI2"/>
<comment type="caution">
    <text evidence="9">The sequence shown here is derived from an EMBL/GenBank/DDBJ whole genome shotgun (WGS) entry which is preliminary data.</text>
</comment>
<comment type="cofactor">
    <cofactor evidence="1">
        <name>FMN</name>
        <dbReference type="ChEBI" id="CHEBI:58210"/>
    </cofactor>
</comment>
<evidence type="ECO:0000256" key="2">
    <source>
        <dbReference type="ARBA" id="ARBA00003297"/>
    </source>
</evidence>
<accession>A0A417YNI2</accession>
<proteinExistence type="inferred from homology"/>
<dbReference type="InterPro" id="IPR050619">
    <property type="entry name" value="Flavodoxin"/>
</dbReference>
<dbReference type="PANTHER" id="PTHR42809">
    <property type="entry name" value="FLAVODOXIN 2"/>
    <property type="match status" value="1"/>
</dbReference>
<dbReference type="PANTHER" id="PTHR42809:SF1">
    <property type="entry name" value="FLAVODOXIN 1"/>
    <property type="match status" value="1"/>
</dbReference>
<evidence type="ECO:0000313" key="9">
    <source>
        <dbReference type="EMBL" id="RHW35335.1"/>
    </source>
</evidence>
<name>A0A417YNI2_9BACI</name>
<dbReference type="SUPFAM" id="SSF52218">
    <property type="entry name" value="Flavoproteins"/>
    <property type="match status" value="1"/>
</dbReference>
<dbReference type="OrthoDB" id="9790745at2"/>
<evidence type="ECO:0000256" key="4">
    <source>
        <dbReference type="ARBA" id="ARBA00022448"/>
    </source>
</evidence>
<feature type="domain" description="Flavodoxin-like" evidence="8">
    <location>
        <begin position="7"/>
        <end position="141"/>
    </location>
</feature>
<dbReference type="NCBIfam" id="NF006747">
    <property type="entry name" value="PRK09271.1"/>
    <property type="match status" value="1"/>
</dbReference>
<keyword evidence="5" id="KW-0285">Flavoprotein</keyword>
<sequence>MVSKLRAIIAYLSYSGNTEEVAELMESKLKREGISVDMHRIGIDAPFDPESYDFVFLGTFTWEMGSTPDEVKDLILEIGYKPNNIAVFGTGDTQFGGDDLFCKAVDKLVRFYDSKWTALKIEQSPRGSQEEKVELWLEGVLHHAKSYA</sequence>
<dbReference type="RefSeq" id="WP_095307664.1">
    <property type="nucleotide sequence ID" value="NZ_JAUOPF010000009.1"/>
</dbReference>
<evidence type="ECO:0000256" key="3">
    <source>
        <dbReference type="ARBA" id="ARBA00005267"/>
    </source>
</evidence>
<evidence type="ECO:0000259" key="8">
    <source>
        <dbReference type="PROSITE" id="PS50902"/>
    </source>
</evidence>
<organism evidence="9 10">
    <name type="scientific">Oceanobacillus profundus</name>
    <dbReference type="NCBI Taxonomy" id="372463"/>
    <lineage>
        <taxon>Bacteria</taxon>
        <taxon>Bacillati</taxon>
        <taxon>Bacillota</taxon>
        <taxon>Bacilli</taxon>
        <taxon>Bacillales</taxon>
        <taxon>Bacillaceae</taxon>
        <taxon>Oceanobacillus</taxon>
    </lineage>
</organism>
<keyword evidence="4" id="KW-0813">Transport</keyword>
<dbReference type="Gene3D" id="3.40.50.360">
    <property type="match status" value="1"/>
</dbReference>
<evidence type="ECO:0000256" key="1">
    <source>
        <dbReference type="ARBA" id="ARBA00001917"/>
    </source>
</evidence>
<protein>
    <submittedName>
        <fullName evidence="9">Flavodoxin</fullName>
    </submittedName>
</protein>
<keyword evidence="7" id="KW-0249">Electron transport</keyword>
<keyword evidence="10" id="KW-1185">Reference proteome</keyword>
<dbReference type="GO" id="GO:0010181">
    <property type="term" value="F:FMN binding"/>
    <property type="evidence" value="ECO:0007669"/>
    <property type="project" value="InterPro"/>
</dbReference>
<evidence type="ECO:0000313" key="10">
    <source>
        <dbReference type="Proteomes" id="UP000285456"/>
    </source>
</evidence>
<dbReference type="EMBL" id="QWEH01000001">
    <property type="protein sequence ID" value="RHW35335.1"/>
    <property type="molecule type" value="Genomic_DNA"/>
</dbReference>
<dbReference type="PROSITE" id="PS50902">
    <property type="entry name" value="FLAVODOXIN_LIKE"/>
    <property type="match status" value="1"/>
</dbReference>
<dbReference type="NCBIfam" id="TIGR01754">
    <property type="entry name" value="flav_RNR"/>
    <property type="match status" value="1"/>
</dbReference>
<dbReference type="InterPro" id="IPR010088">
    <property type="entry name" value="RNR_flavodoxin"/>
</dbReference>
<gene>
    <name evidence="9" type="ORF">D1B32_01570</name>
</gene>
<evidence type="ECO:0000256" key="6">
    <source>
        <dbReference type="ARBA" id="ARBA00022643"/>
    </source>
</evidence>
<comment type="function">
    <text evidence="2">Low-potential electron donor to a number of redox enzymes.</text>
</comment>
<reference evidence="9 10" key="1">
    <citation type="journal article" date="2007" name="Int. J. Syst. Evol. Microbiol.">
        <title>Oceanobacillus profundus sp. nov., isolated from a deep-sea sediment core.</title>
        <authorList>
            <person name="Kim Y.G."/>
            <person name="Choi D.H."/>
            <person name="Hyun S."/>
            <person name="Cho B.C."/>
        </authorList>
    </citation>
    <scope>NUCLEOTIDE SEQUENCE [LARGE SCALE GENOMIC DNA]</scope>
    <source>
        <strain evidence="9 10">DSM 18246</strain>
    </source>
</reference>
<dbReference type="Proteomes" id="UP000285456">
    <property type="component" value="Unassembled WGS sequence"/>
</dbReference>
<comment type="similarity">
    <text evidence="3">Belongs to the flavodoxin family.</text>
</comment>
<keyword evidence="6" id="KW-0288">FMN</keyword>
<dbReference type="Pfam" id="PF00258">
    <property type="entry name" value="Flavodoxin_1"/>
    <property type="match status" value="1"/>
</dbReference>
<dbReference type="GO" id="GO:0016651">
    <property type="term" value="F:oxidoreductase activity, acting on NAD(P)H"/>
    <property type="evidence" value="ECO:0007669"/>
    <property type="project" value="UniProtKB-ARBA"/>
</dbReference>
<dbReference type="InterPro" id="IPR008254">
    <property type="entry name" value="Flavodoxin/NO_synth"/>
</dbReference>
<evidence type="ECO:0000256" key="7">
    <source>
        <dbReference type="ARBA" id="ARBA00022982"/>
    </source>
</evidence>
<dbReference type="InterPro" id="IPR029039">
    <property type="entry name" value="Flavoprotein-like_sf"/>
</dbReference>
<evidence type="ECO:0000256" key="5">
    <source>
        <dbReference type="ARBA" id="ARBA00022630"/>
    </source>
</evidence>